<reference evidence="5" key="1">
    <citation type="submission" date="2022-11" db="UniProtKB">
        <authorList>
            <consortium name="WormBaseParasite"/>
        </authorList>
    </citation>
    <scope>IDENTIFICATION</scope>
</reference>
<evidence type="ECO:0000313" key="4">
    <source>
        <dbReference type="Proteomes" id="UP000887578"/>
    </source>
</evidence>
<dbReference type="InterPro" id="IPR043129">
    <property type="entry name" value="ATPase_NBD"/>
</dbReference>
<dbReference type="SUPFAM" id="SSF53067">
    <property type="entry name" value="Actin-like ATPase domain"/>
    <property type="match status" value="1"/>
</dbReference>
<evidence type="ECO:0000256" key="1">
    <source>
        <dbReference type="ARBA" id="ARBA00007381"/>
    </source>
</evidence>
<dbReference type="Gene3D" id="3.30.420.40">
    <property type="match status" value="2"/>
</dbReference>
<keyword evidence="2" id="KW-0547">Nucleotide-binding</keyword>
<keyword evidence="4" id="KW-1185">Reference proteome</keyword>
<keyword evidence="3" id="KW-0067">ATP-binding</keyword>
<dbReference type="WBParaSite" id="PDA_v2.g46.t1">
    <property type="protein sequence ID" value="PDA_v2.g46.t1"/>
    <property type="gene ID" value="PDA_v2.g46"/>
</dbReference>
<dbReference type="GO" id="GO:0005524">
    <property type="term" value="F:ATP binding"/>
    <property type="evidence" value="ECO:0007669"/>
    <property type="project" value="UniProtKB-KW"/>
</dbReference>
<dbReference type="PANTHER" id="PTHR19375">
    <property type="entry name" value="HEAT SHOCK PROTEIN 70KDA"/>
    <property type="match status" value="1"/>
</dbReference>
<evidence type="ECO:0000256" key="2">
    <source>
        <dbReference type="ARBA" id="ARBA00022741"/>
    </source>
</evidence>
<dbReference type="InterPro" id="IPR013126">
    <property type="entry name" value="Hsp_70_fam"/>
</dbReference>
<dbReference type="AlphaFoldDB" id="A0A914QSI3"/>
<dbReference type="GO" id="GO:0140662">
    <property type="term" value="F:ATP-dependent protein folding chaperone"/>
    <property type="evidence" value="ECO:0007669"/>
    <property type="project" value="InterPro"/>
</dbReference>
<evidence type="ECO:0000256" key="3">
    <source>
        <dbReference type="ARBA" id="ARBA00022840"/>
    </source>
</evidence>
<name>A0A914QSI3_9BILA</name>
<accession>A0A914QSI3</accession>
<protein>
    <submittedName>
        <fullName evidence="5">Heat shock protein 70</fullName>
    </submittedName>
</protein>
<organism evidence="4 5">
    <name type="scientific">Panagrolaimus davidi</name>
    <dbReference type="NCBI Taxonomy" id="227884"/>
    <lineage>
        <taxon>Eukaryota</taxon>
        <taxon>Metazoa</taxon>
        <taxon>Ecdysozoa</taxon>
        <taxon>Nematoda</taxon>
        <taxon>Chromadorea</taxon>
        <taxon>Rhabditida</taxon>
        <taxon>Tylenchina</taxon>
        <taxon>Panagrolaimomorpha</taxon>
        <taxon>Panagrolaimoidea</taxon>
        <taxon>Panagrolaimidae</taxon>
        <taxon>Panagrolaimus</taxon>
    </lineage>
</organism>
<sequence length="118" mass="13093">MILFDLGGGTLDLCIFEVEKKKLKIITNDGNTPLLYRIQEVLKETFSKTKFYASDINKVLLVGGGCRMPMIQQFLRKRFPVAEHSCAENPDEMVAIGAAYYASCLMSDTKGSKGCSVM</sequence>
<comment type="similarity">
    <text evidence="1">Belongs to the heat shock protein 70 family.</text>
</comment>
<evidence type="ECO:0000313" key="5">
    <source>
        <dbReference type="WBParaSite" id="PDA_v2.g46.t1"/>
    </source>
</evidence>
<proteinExistence type="inferred from homology"/>
<dbReference type="Pfam" id="PF00012">
    <property type="entry name" value="HSP70"/>
    <property type="match status" value="1"/>
</dbReference>
<dbReference type="Proteomes" id="UP000887578">
    <property type="component" value="Unplaced"/>
</dbReference>